<comment type="caution">
    <text evidence="2">The sequence shown here is derived from an EMBL/GenBank/DDBJ whole genome shotgun (WGS) entry which is preliminary data.</text>
</comment>
<sequence length="96" mass="10529">MTDSTRTRVDERRSARGCDRGRGQQVGEEEQGEGREDERDVRGQRKRWCAHDVKRPRGRAIATARVGVGAGVGRIRGGGACSYALCREWGGAEVEA</sequence>
<feature type="compositionally biased region" description="Basic and acidic residues" evidence="1">
    <location>
        <begin position="32"/>
        <end position="45"/>
    </location>
</feature>
<feature type="compositionally biased region" description="Basic and acidic residues" evidence="1">
    <location>
        <begin position="1"/>
        <end position="22"/>
    </location>
</feature>
<reference evidence="2 3" key="1">
    <citation type="journal article" date="2018" name="Nat. Genet.">
        <title>Extensive intraspecific gene order and gene structural variations between Mo17 and other maize genomes.</title>
        <authorList>
            <person name="Sun S."/>
            <person name="Zhou Y."/>
            <person name="Chen J."/>
            <person name="Shi J."/>
            <person name="Zhao H."/>
            <person name="Zhao H."/>
            <person name="Song W."/>
            <person name="Zhang M."/>
            <person name="Cui Y."/>
            <person name="Dong X."/>
            <person name="Liu H."/>
            <person name="Ma X."/>
            <person name="Jiao Y."/>
            <person name="Wang B."/>
            <person name="Wei X."/>
            <person name="Stein J.C."/>
            <person name="Glaubitz J.C."/>
            <person name="Lu F."/>
            <person name="Yu G."/>
            <person name="Liang C."/>
            <person name="Fengler K."/>
            <person name="Li B."/>
            <person name="Rafalski A."/>
            <person name="Schnable P.S."/>
            <person name="Ware D.H."/>
            <person name="Buckler E.S."/>
            <person name="Lai J."/>
        </authorList>
    </citation>
    <scope>NUCLEOTIDE SEQUENCE [LARGE SCALE GENOMIC DNA]</scope>
    <source>
        <strain evidence="3">cv. Missouri 17</strain>
        <tissue evidence="2">Seedling</tissue>
    </source>
</reference>
<dbReference type="Proteomes" id="UP000251960">
    <property type="component" value="Chromosome 5"/>
</dbReference>
<gene>
    <name evidence="2" type="ORF">Zm00014a_037757</name>
</gene>
<organism evidence="2 3">
    <name type="scientific">Zea mays</name>
    <name type="common">Maize</name>
    <dbReference type="NCBI Taxonomy" id="4577"/>
    <lineage>
        <taxon>Eukaryota</taxon>
        <taxon>Viridiplantae</taxon>
        <taxon>Streptophyta</taxon>
        <taxon>Embryophyta</taxon>
        <taxon>Tracheophyta</taxon>
        <taxon>Spermatophyta</taxon>
        <taxon>Magnoliopsida</taxon>
        <taxon>Liliopsida</taxon>
        <taxon>Poales</taxon>
        <taxon>Poaceae</taxon>
        <taxon>PACMAD clade</taxon>
        <taxon>Panicoideae</taxon>
        <taxon>Andropogonodae</taxon>
        <taxon>Andropogoneae</taxon>
        <taxon>Tripsacinae</taxon>
        <taxon>Zea</taxon>
    </lineage>
</organism>
<evidence type="ECO:0000256" key="1">
    <source>
        <dbReference type="SAM" id="MobiDB-lite"/>
    </source>
</evidence>
<dbReference type="AlphaFoldDB" id="A0A3L6EQ40"/>
<accession>A0A3L6EQ40</accession>
<name>A0A3L6EQ40_MAIZE</name>
<proteinExistence type="predicted"/>
<protein>
    <submittedName>
        <fullName evidence="2">Uncharacterized protein</fullName>
    </submittedName>
</protein>
<evidence type="ECO:0000313" key="2">
    <source>
        <dbReference type="EMBL" id="PWZ22181.1"/>
    </source>
</evidence>
<feature type="region of interest" description="Disordered" evidence="1">
    <location>
        <begin position="1"/>
        <end position="45"/>
    </location>
</feature>
<evidence type="ECO:0000313" key="3">
    <source>
        <dbReference type="Proteomes" id="UP000251960"/>
    </source>
</evidence>
<dbReference type="EMBL" id="NCVQ01000006">
    <property type="protein sequence ID" value="PWZ22181.1"/>
    <property type="molecule type" value="Genomic_DNA"/>
</dbReference>